<evidence type="ECO:0000313" key="2">
    <source>
        <dbReference type="EMBL" id="MCC9273109.1"/>
    </source>
</evidence>
<accession>A0A9E3ZWU8</accession>
<proteinExistence type="predicted"/>
<keyword evidence="2" id="KW-0808">Transferase</keyword>
<dbReference type="PANTHER" id="PTHR39173:SF1">
    <property type="entry name" value="ACETYLTRANSFERASE"/>
    <property type="match status" value="1"/>
</dbReference>
<gene>
    <name evidence="2" type="ORF">K8V42_02335</name>
</gene>
<dbReference type="Proteomes" id="UP000813384">
    <property type="component" value="Unassembled WGS sequence"/>
</dbReference>
<dbReference type="InterPro" id="IPR000182">
    <property type="entry name" value="GNAT_dom"/>
</dbReference>
<reference evidence="2" key="1">
    <citation type="journal article" date="2021" name="PeerJ">
        <title>Extensive microbial diversity within the chicken gut microbiome revealed by metagenomics and culture.</title>
        <authorList>
            <person name="Gilroy R."/>
            <person name="Ravi A."/>
            <person name="Getino M."/>
            <person name="Pursley I."/>
            <person name="Horton D.L."/>
            <person name="Alikhan N.F."/>
            <person name="Baker D."/>
            <person name="Gharbi K."/>
            <person name="Hall N."/>
            <person name="Watson M."/>
            <person name="Adriaenssens E.M."/>
            <person name="Foster-Nyarko E."/>
            <person name="Jarju S."/>
            <person name="Secka A."/>
            <person name="Antonio M."/>
            <person name="Oren A."/>
            <person name="Chaudhuri R.R."/>
            <person name="La Ragione R."/>
            <person name="Hildebrand F."/>
            <person name="Pallen M.J."/>
        </authorList>
    </citation>
    <scope>NUCLEOTIDE SEQUENCE</scope>
    <source>
        <strain evidence="2">150</strain>
    </source>
</reference>
<dbReference type="EMBL" id="JAJJVO010000042">
    <property type="protein sequence ID" value="MCC9273109.1"/>
    <property type="molecule type" value="Genomic_DNA"/>
</dbReference>
<dbReference type="AlphaFoldDB" id="A0A9E3ZWU8"/>
<dbReference type="SUPFAM" id="SSF55729">
    <property type="entry name" value="Acyl-CoA N-acyltransferases (Nat)"/>
    <property type="match status" value="1"/>
</dbReference>
<dbReference type="GO" id="GO:0016747">
    <property type="term" value="F:acyltransferase activity, transferring groups other than amino-acyl groups"/>
    <property type="evidence" value="ECO:0007669"/>
    <property type="project" value="InterPro"/>
</dbReference>
<dbReference type="Gene3D" id="3.40.630.30">
    <property type="match status" value="1"/>
</dbReference>
<evidence type="ECO:0000259" key="1">
    <source>
        <dbReference type="PROSITE" id="PS51186"/>
    </source>
</evidence>
<dbReference type="Pfam" id="PF13302">
    <property type="entry name" value="Acetyltransf_3"/>
    <property type="match status" value="1"/>
</dbReference>
<comment type="caution">
    <text evidence="2">The sequence shown here is derived from an EMBL/GenBank/DDBJ whole genome shotgun (WGS) entry which is preliminary data.</text>
</comment>
<evidence type="ECO:0000313" key="3">
    <source>
        <dbReference type="Proteomes" id="UP000813384"/>
    </source>
</evidence>
<dbReference type="EC" id="2.3.1.-" evidence="2"/>
<dbReference type="CDD" id="cd04301">
    <property type="entry name" value="NAT_SF"/>
    <property type="match status" value="1"/>
</dbReference>
<sequence length="174" mass="19868">MQKRLIKPTLEWEKPIQVFREEMVDTQSILAGVGSLRENADVEAWLQRISQFENPATVPEGLVRSLQYIYVDISQQKVIGMIQLRCELNDYLKHFGGHIGYSIAPSERRKGNGKAMLQACLTKAKEEGLSEVLITCDPSNEGSRGVILGCGGRYQETVYHPEEARYYEHYWLEC</sequence>
<dbReference type="PANTHER" id="PTHR39173">
    <property type="entry name" value="ACETYLTRANSFERASE"/>
    <property type="match status" value="1"/>
</dbReference>
<organism evidence="2 3">
    <name type="scientific">Enterococcus aquimarinus</name>
    <dbReference type="NCBI Taxonomy" id="328396"/>
    <lineage>
        <taxon>Bacteria</taxon>
        <taxon>Bacillati</taxon>
        <taxon>Bacillota</taxon>
        <taxon>Bacilli</taxon>
        <taxon>Lactobacillales</taxon>
        <taxon>Enterococcaceae</taxon>
        <taxon>Enterococcus</taxon>
    </lineage>
</organism>
<reference evidence="2" key="2">
    <citation type="submission" date="2021-11" db="EMBL/GenBank/DDBJ databases">
        <authorList>
            <person name="Gilroy R."/>
        </authorList>
    </citation>
    <scope>NUCLEOTIDE SEQUENCE</scope>
    <source>
        <strain evidence="2">150</strain>
    </source>
</reference>
<dbReference type="PROSITE" id="PS51186">
    <property type="entry name" value="GNAT"/>
    <property type="match status" value="1"/>
</dbReference>
<name>A0A9E3ZWU8_9ENTE</name>
<dbReference type="InterPro" id="IPR016181">
    <property type="entry name" value="Acyl_CoA_acyltransferase"/>
</dbReference>
<feature type="domain" description="N-acetyltransferase" evidence="1">
    <location>
        <begin position="31"/>
        <end position="173"/>
    </location>
</feature>
<protein>
    <submittedName>
        <fullName evidence="2">GNAT family N-acetyltransferase</fullName>
        <ecNumber evidence="2">2.3.1.-</ecNumber>
    </submittedName>
</protein>
<keyword evidence="2" id="KW-0012">Acyltransferase</keyword>